<evidence type="ECO:0000256" key="1">
    <source>
        <dbReference type="SAM" id="MobiDB-lite"/>
    </source>
</evidence>
<proteinExistence type="predicted"/>
<sequence>MAPIEEMTDHQLFVSMVENQQLIIEQQRELTERLRPANAGHWGNATIAALAAISVFLALVSVALSFRRPTSRQAPDVQPWVRHPSATVGDFVSGPGTPAMGTVAGVVDLESGLRPRARSGRSVISRRSHPSTGSDVPVPEE</sequence>
<reference evidence="3 4" key="1">
    <citation type="submission" date="2018-08" db="EMBL/GenBank/DDBJ databases">
        <title>Draft genome of the lignicolous fungus Coniochaeta pulveracea.</title>
        <authorList>
            <person name="Borstlap C.J."/>
            <person name="De Witt R.N."/>
            <person name="Botha A."/>
            <person name="Volschenk H."/>
        </authorList>
    </citation>
    <scope>NUCLEOTIDE SEQUENCE [LARGE SCALE GENOMIC DNA]</scope>
    <source>
        <strain evidence="3 4">CAB683</strain>
    </source>
</reference>
<keyword evidence="2" id="KW-0472">Membrane</keyword>
<gene>
    <name evidence="3" type="ORF">DL546_000711</name>
</gene>
<comment type="caution">
    <text evidence="3">The sequence shown here is derived from an EMBL/GenBank/DDBJ whole genome shotgun (WGS) entry which is preliminary data.</text>
</comment>
<feature type="compositionally biased region" description="Basic residues" evidence="1">
    <location>
        <begin position="115"/>
        <end position="129"/>
    </location>
</feature>
<organism evidence="3 4">
    <name type="scientific">Coniochaeta pulveracea</name>
    <dbReference type="NCBI Taxonomy" id="177199"/>
    <lineage>
        <taxon>Eukaryota</taxon>
        <taxon>Fungi</taxon>
        <taxon>Dikarya</taxon>
        <taxon>Ascomycota</taxon>
        <taxon>Pezizomycotina</taxon>
        <taxon>Sordariomycetes</taxon>
        <taxon>Sordariomycetidae</taxon>
        <taxon>Coniochaetales</taxon>
        <taxon>Coniochaetaceae</taxon>
        <taxon>Coniochaeta</taxon>
    </lineage>
</organism>
<dbReference type="Proteomes" id="UP000275385">
    <property type="component" value="Unassembled WGS sequence"/>
</dbReference>
<protein>
    <submittedName>
        <fullName evidence="3">Uncharacterized protein</fullName>
    </submittedName>
</protein>
<keyword evidence="2" id="KW-0812">Transmembrane</keyword>
<evidence type="ECO:0000313" key="3">
    <source>
        <dbReference type="EMBL" id="RKU39871.1"/>
    </source>
</evidence>
<accession>A0A420XW50</accession>
<name>A0A420XW50_9PEZI</name>
<feature type="region of interest" description="Disordered" evidence="1">
    <location>
        <begin position="114"/>
        <end position="141"/>
    </location>
</feature>
<keyword evidence="2" id="KW-1133">Transmembrane helix</keyword>
<feature type="transmembrane region" description="Helical" evidence="2">
    <location>
        <begin position="42"/>
        <end position="64"/>
    </location>
</feature>
<evidence type="ECO:0000313" key="4">
    <source>
        <dbReference type="Proteomes" id="UP000275385"/>
    </source>
</evidence>
<evidence type="ECO:0000256" key="2">
    <source>
        <dbReference type="SAM" id="Phobius"/>
    </source>
</evidence>
<keyword evidence="4" id="KW-1185">Reference proteome</keyword>
<dbReference type="EMBL" id="QVQW01000137">
    <property type="protein sequence ID" value="RKU39871.1"/>
    <property type="molecule type" value="Genomic_DNA"/>
</dbReference>
<dbReference type="AlphaFoldDB" id="A0A420XW50"/>